<accession>A0A839SHX6</accession>
<dbReference type="EMBL" id="JACHWX010000016">
    <property type="protein sequence ID" value="MBB3057855.1"/>
    <property type="molecule type" value="Genomic_DNA"/>
</dbReference>
<dbReference type="AlphaFoldDB" id="A0A839SHX6"/>
<name>A0A839SHX6_9SPHI</name>
<comment type="caution">
    <text evidence="1">The sequence shown here is derived from an EMBL/GenBank/DDBJ whole genome shotgun (WGS) entry which is preliminary data.</text>
</comment>
<evidence type="ECO:0000313" key="2">
    <source>
        <dbReference type="Proteomes" id="UP000539265"/>
    </source>
</evidence>
<reference evidence="1" key="1">
    <citation type="submission" date="2020-08" db="EMBL/GenBank/DDBJ databases">
        <title>Genomic Encyclopedia of Type Strains, Phase III (KMG-III): the genomes of soil and plant-associated and newly described type strains.</title>
        <authorList>
            <person name="Whitman W."/>
        </authorList>
    </citation>
    <scope>NUCLEOTIDE SEQUENCE [LARGE SCALE GENOMIC DNA]</scope>
    <source>
        <strain evidence="1">CECT 8628</strain>
    </source>
</reference>
<evidence type="ECO:0000313" key="1">
    <source>
        <dbReference type="EMBL" id="MBB3057855.1"/>
    </source>
</evidence>
<protein>
    <submittedName>
        <fullName evidence="1">Uncharacterized protein</fullName>
    </submittedName>
</protein>
<sequence length="38" mass="4233">MHIIQNLYRQNPPLLITKGIIEQPVNTGAKLSGQDALF</sequence>
<proteinExistence type="predicted"/>
<gene>
    <name evidence="1" type="ORF">FHS11_004298</name>
</gene>
<dbReference type="Proteomes" id="UP000539265">
    <property type="component" value="Unassembled WGS sequence"/>
</dbReference>
<organism evidence="1 2">
    <name type="scientific">Mucilaginibacter gotjawali</name>
    <dbReference type="NCBI Taxonomy" id="1550579"/>
    <lineage>
        <taxon>Bacteria</taxon>
        <taxon>Pseudomonadati</taxon>
        <taxon>Bacteroidota</taxon>
        <taxon>Sphingobacteriia</taxon>
        <taxon>Sphingobacteriales</taxon>
        <taxon>Sphingobacteriaceae</taxon>
        <taxon>Mucilaginibacter</taxon>
    </lineage>
</organism>
<keyword evidence="2" id="KW-1185">Reference proteome</keyword>